<dbReference type="Gene3D" id="3.100.10.20">
    <property type="entry name" value="CRISPR-associated endonuclease Cas1, N-terminal domain"/>
    <property type="match status" value="1"/>
</dbReference>
<dbReference type="CDD" id="cd09722">
    <property type="entry name" value="Cas1_I-B"/>
    <property type="match status" value="1"/>
</dbReference>
<evidence type="ECO:0000256" key="1">
    <source>
        <dbReference type="ARBA" id="ARBA00022722"/>
    </source>
</evidence>
<dbReference type="EMBL" id="CBXV010000009">
    <property type="protein sequence ID" value="CDM67169.1"/>
    <property type="molecule type" value="Genomic_DNA"/>
</dbReference>
<feature type="region of interest" description="Disordered" evidence="10">
    <location>
        <begin position="17"/>
        <end position="141"/>
    </location>
</feature>
<evidence type="ECO:0000256" key="8">
    <source>
        <dbReference type="ARBA" id="ARBA00023211"/>
    </source>
</evidence>
<keyword evidence="12" id="KW-1185">Reference proteome</keyword>
<evidence type="ECO:0000313" key="12">
    <source>
        <dbReference type="Proteomes" id="UP000031518"/>
    </source>
</evidence>
<dbReference type="RefSeq" id="WP_060635814.1">
    <property type="nucleotide sequence ID" value="NZ_CBXV010000009.1"/>
</dbReference>
<sequence>MPRTYYIFTSGRLRRKGNTLYLERRPGSEPVEASAKATDEGPLPPKRSDDERADHQSPAENEAVADGLATETGPEMDLVNEDLPNSGSECVDKGSATDTLSAKGGIEAATGDDVDGGQVGEHPSARTSAAQESEPRLSLKGQSQAIPIEDIADLFLFGELDLNTKLLNFLAQKGIPFHVFNYYGFYSGSYYPRETNVSGYLLVRQVEHYIDATKRLIIAREIVRGAYHNLHRNLLYYRNRGRAIQDSIEMMEQESEKIETASSIAALMGVEGRIREIYYGAFTEILRLEEPFKRVKRPPDNMINALISFSNSLLYAAALSQIYRTPLNPTISFLHEPGARRFSLALDIAEIFKPIIVDKMIFKLLNRSMVTEDDLMEEVAFAYLKEKGRKVVVREFEERLQTTVRHRRMKRNVSYRGFIRLECYKLVRHLLGIEPYQALRAWW</sequence>
<comment type="similarity">
    <text evidence="9">Belongs to the CRISPR-associated endonuclease Cas1 family.</text>
</comment>
<keyword evidence="8 9" id="KW-0464">Manganese</keyword>
<dbReference type="NCBIfam" id="TIGR00287">
    <property type="entry name" value="cas1"/>
    <property type="match status" value="1"/>
</dbReference>
<evidence type="ECO:0000256" key="7">
    <source>
        <dbReference type="ARBA" id="ARBA00023125"/>
    </source>
</evidence>
<feature type="binding site" evidence="9">
    <location>
        <position position="335"/>
    </location>
    <ligand>
        <name>Mn(2+)</name>
        <dbReference type="ChEBI" id="CHEBI:29035"/>
    </ligand>
</feature>
<dbReference type="InterPro" id="IPR019858">
    <property type="entry name" value="CRISPR-assoc_Cas1_HMARI/TNEAP"/>
</dbReference>
<gene>
    <name evidence="9" type="primary">cas1</name>
    <name evidence="11" type="ORF">PYK22_03218</name>
</gene>
<dbReference type="Proteomes" id="UP000031518">
    <property type="component" value="Unassembled WGS sequence"/>
</dbReference>
<evidence type="ECO:0000256" key="2">
    <source>
        <dbReference type="ARBA" id="ARBA00022723"/>
    </source>
</evidence>
<comment type="subunit">
    <text evidence="9">Homodimer, forms a heterotetramer with a Cas2 homodimer.</text>
</comment>
<evidence type="ECO:0000256" key="5">
    <source>
        <dbReference type="ARBA" id="ARBA00022842"/>
    </source>
</evidence>
<keyword evidence="7 9" id="KW-0238">DNA-binding</keyword>
<evidence type="ECO:0000313" key="11">
    <source>
        <dbReference type="EMBL" id="CDM67169.1"/>
    </source>
</evidence>
<proteinExistence type="inferred from homology"/>
<dbReference type="EC" id="3.1.-.-" evidence="9"/>
<dbReference type="GO" id="GO:0004520">
    <property type="term" value="F:DNA endonuclease activity"/>
    <property type="evidence" value="ECO:0007669"/>
    <property type="project" value="InterPro"/>
</dbReference>
<keyword evidence="6 9" id="KW-0051">Antiviral defense</keyword>
<accession>A0A0B6X3U7</accession>
<dbReference type="GO" id="GO:0003677">
    <property type="term" value="F:DNA binding"/>
    <property type="evidence" value="ECO:0007669"/>
    <property type="project" value="UniProtKB-KW"/>
</dbReference>
<comment type="function">
    <text evidence="9">CRISPR (clustered regularly interspaced short palindromic repeat), is an adaptive immune system that provides protection against mobile genetic elements (viruses, transposable elements and conjugative plasmids). CRISPR clusters contain spacers, sequences complementary to antecedent mobile elements, and target invading nucleic acids. CRISPR clusters are transcribed and processed into CRISPR RNA (crRNA). Acts as a dsDNA endonuclease. Involved in the integration of spacer DNA into the CRISPR cassette.</text>
</comment>
<evidence type="ECO:0000256" key="6">
    <source>
        <dbReference type="ARBA" id="ARBA00023118"/>
    </source>
</evidence>
<feature type="binding site" evidence="9">
    <location>
        <position position="271"/>
    </location>
    <ligand>
        <name>Mn(2+)</name>
        <dbReference type="ChEBI" id="CHEBI:29035"/>
    </ligand>
</feature>
<evidence type="ECO:0000256" key="3">
    <source>
        <dbReference type="ARBA" id="ARBA00022759"/>
    </source>
</evidence>
<dbReference type="AlphaFoldDB" id="A0A0B6X3U7"/>
<comment type="cofactor">
    <cofactor evidence="9">
        <name>Mg(2+)</name>
        <dbReference type="ChEBI" id="CHEBI:18420"/>
    </cofactor>
    <cofactor evidence="9">
        <name>Mn(2+)</name>
        <dbReference type="ChEBI" id="CHEBI:29035"/>
    </cofactor>
</comment>
<evidence type="ECO:0000256" key="10">
    <source>
        <dbReference type="SAM" id="MobiDB-lite"/>
    </source>
</evidence>
<name>A0A0B6X3U7_9BACT</name>
<dbReference type="STRING" id="454194.PYK22_03218"/>
<dbReference type="Gene3D" id="1.20.120.920">
    <property type="entry name" value="CRISPR-associated endonuclease Cas1, C-terminal domain"/>
    <property type="match status" value="1"/>
</dbReference>
<dbReference type="PANTHER" id="PTHR43219">
    <property type="entry name" value="CRISPR-ASSOCIATED ENDONUCLEASE CAS1"/>
    <property type="match status" value="1"/>
</dbReference>
<feature type="binding site" evidence="9">
    <location>
        <position position="350"/>
    </location>
    <ligand>
        <name>Mn(2+)</name>
        <dbReference type="ChEBI" id="CHEBI:29035"/>
    </ligand>
</feature>
<keyword evidence="2 9" id="KW-0479">Metal-binding</keyword>
<keyword evidence="1 9" id="KW-0540">Nuclease</keyword>
<dbReference type="Pfam" id="PF01867">
    <property type="entry name" value="Cas_Cas1"/>
    <property type="match status" value="1"/>
</dbReference>
<keyword evidence="4 9" id="KW-0378">Hydrolase</keyword>
<dbReference type="InterPro" id="IPR042206">
    <property type="entry name" value="CRISPR-assoc_Cas1_C"/>
</dbReference>
<dbReference type="InterPro" id="IPR042211">
    <property type="entry name" value="CRISPR-assoc_Cas1_N"/>
</dbReference>
<keyword evidence="3 9" id="KW-0255">Endonuclease</keyword>
<dbReference type="PANTHER" id="PTHR43219:SF2">
    <property type="entry name" value="CRISPR-ASSOCIATED ENDONUCLEASE CAS1"/>
    <property type="match status" value="1"/>
</dbReference>
<protein>
    <recommendedName>
        <fullName evidence="9">CRISPR-associated endonuclease Cas1</fullName>
        <ecNumber evidence="9">3.1.-.-</ecNumber>
    </recommendedName>
</protein>
<dbReference type="GO" id="GO:0046872">
    <property type="term" value="F:metal ion binding"/>
    <property type="evidence" value="ECO:0007669"/>
    <property type="project" value="UniProtKB-UniRule"/>
</dbReference>
<dbReference type="GO" id="GO:0051607">
    <property type="term" value="P:defense response to virus"/>
    <property type="evidence" value="ECO:0007669"/>
    <property type="project" value="UniProtKB-UniRule"/>
</dbReference>
<evidence type="ECO:0000256" key="9">
    <source>
        <dbReference type="HAMAP-Rule" id="MF_01470"/>
    </source>
</evidence>
<reference evidence="11 12" key="2">
    <citation type="submission" date="2015-01" db="EMBL/GenBank/DDBJ databases">
        <title>Complete genome sequence of Pyrinomonas methylaliphatogenes type strain K22T.</title>
        <authorList>
            <person name="Lee K.C.Y."/>
            <person name="Power J.F."/>
            <person name="Dunfield P.F."/>
            <person name="Morgan X.C."/>
            <person name="Huttenhower C."/>
            <person name="Stott M.B."/>
        </authorList>
    </citation>
    <scope>NUCLEOTIDE SEQUENCE [LARGE SCALE GENOMIC DNA]</scope>
    <source>
        <strain evidence="11 12">K22</strain>
    </source>
</reference>
<keyword evidence="5 9" id="KW-0460">Magnesium</keyword>
<reference evidence="11 12" key="1">
    <citation type="submission" date="2013-12" db="EMBL/GenBank/DDBJ databases">
        <authorList>
            <person name="Stott M."/>
        </authorList>
    </citation>
    <scope>NUCLEOTIDE SEQUENCE [LARGE SCALE GENOMIC DNA]</scope>
    <source>
        <strain evidence="11 12">K22</strain>
    </source>
</reference>
<dbReference type="InterPro" id="IPR002729">
    <property type="entry name" value="CRISPR-assoc_Cas1"/>
</dbReference>
<dbReference type="NCBIfam" id="TIGR03641">
    <property type="entry name" value="cas1_HMARI"/>
    <property type="match status" value="1"/>
</dbReference>
<dbReference type="OrthoDB" id="9803119at2"/>
<organism evidence="11 12">
    <name type="scientific">Pyrinomonas methylaliphatogenes</name>
    <dbReference type="NCBI Taxonomy" id="454194"/>
    <lineage>
        <taxon>Bacteria</taxon>
        <taxon>Pseudomonadati</taxon>
        <taxon>Acidobacteriota</taxon>
        <taxon>Blastocatellia</taxon>
        <taxon>Blastocatellales</taxon>
        <taxon>Pyrinomonadaceae</taxon>
        <taxon>Pyrinomonas</taxon>
    </lineage>
</organism>
<dbReference type="GO" id="GO:0016787">
    <property type="term" value="F:hydrolase activity"/>
    <property type="evidence" value="ECO:0007669"/>
    <property type="project" value="UniProtKB-KW"/>
</dbReference>
<dbReference type="GO" id="GO:0043571">
    <property type="term" value="P:maintenance of CRISPR repeat elements"/>
    <property type="evidence" value="ECO:0007669"/>
    <property type="project" value="UniProtKB-UniRule"/>
</dbReference>
<evidence type="ECO:0000256" key="4">
    <source>
        <dbReference type="ARBA" id="ARBA00022801"/>
    </source>
</evidence>
<feature type="compositionally biased region" description="Basic and acidic residues" evidence="10">
    <location>
        <begin position="46"/>
        <end position="57"/>
    </location>
</feature>
<dbReference type="HAMAP" id="MF_01470">
    <property type="entry name" value="Cas1"/>
    <property type="match status" value="1"/>
</dbReference>